<dbReference type="GO" id="GO:1901135">
    <property type="term" value="P:carbohydrate derivative metabolic process"/>
    <property type="evidence" value="ECO:0007669"/>
    <property type="project" value="UniProtKB-ARBA"/>
</dbReference>
<dbReference type="Gene3D" id="3.40.50.2000">
    <property type="entry name" value="Glycogen Phosphorylase B"/>
    <property type="match status" value="2"/>
</dbReference>
<evidence type="ECO:0000259" key="1">
    <source>
        <dbReference type="Pfam" id="PF00534"/>
    </source>
</evidence>
<sequence length="373" mass="42569">MSKKVLILANTTFTISNFRVELIESLIKKRLDVYVICPNDDVKNENILKKTGAKVISIKVNRNGLNPFSDLLYFYSLCRFVHRIKPDFIFNYTIKPLLYGSISSLVVKKKIKVMSNITGVGYVFSGTSLKQKILRVFIIPLLRYALKHNDVVFFQNKNDFQLYNDCKLIENGKKIEILNGSGVNLNKFSPRSDAYPTLTFIFVGRFMKDKGVFNFIEAAKFLKKKYNSSISFMMFGKVDSNPESLSQVQIDDLMKDNVFDRICSIDEIHTVLKKNSIVVLPSYREGTPRSVLEGMACGLPIITTDAPGCRETVITNYNGFLIPINNTTELIISCEKFIEDETLKNTFGVNSRILAEEKFDVELVNNRILKYVE</sequence>
<organism evidence="3">
    <name type="scientific">Vibrio parahaemolyticus</name>
    <dbReference type="NCBI Taxonomy" id="670"/>
    <lineage>
        <taxon>Bacteria</taxon>
        <taxon>Pseudomonadati</taxon>
        <taxon>Pseudomonadota</taxon>
        <taxon>Gammaproteobacteria</taxon>
        <taxon>Vibrionales</taxon>
        <taxon>Vibrionaceae</taxon>
        <taxon>Vibrio</taxon>
    </lineage>
</organism>
<dbReference type="InterPro" id="IPR028098">
    <property type="entry name" value="Glyco_trans_4-like_N"/>
</dbReference>
<dbReference type="InterPro" id="IPR001296">
    <property type="entry name" value="Glyco_trans_1"/>
</dbReference>
<evidence type="ECO:0000313" key="3">
    <source>
        <dbReference type="EMBL" id="QFC18175.1"/>
    </source>
</evidence>
<name>A0A5P4S899_VIBPH</name>
<dbReference type="SUPFAM" id="SSF53756">
    <property type="entry name" value="UDP-Glycosyltransferase/glycogen phosphorylase"/>
    <property type="match status" value="1"/>
</dbReference>
<accession>A0A5P4S899</accession>
<protein>
    <submittedName>
        <fullName evidence="3">Glycosyl transferase</fullName>
    </submittedName>
</protein>
<feature type="domain" description="Glycosyltransferase subfamily 4-like N-terminal" evidence="2">
    <location>
        <begin position="4"/>
        <end position="156"/>
    </location>
</feature>
<evidence type="ECO:0000259" key="2">
    <source>
        <dbReference type="Pfam" id="PF13477"/>
    </source>
</evidence>
<dbReference type="Pfam" id="PF00534">
    <property type="entry name" value="Glycos_transf_1"/>
    <property type="match status" value="1"/>
</dbReference>
<dbReference type="CDD" id="cd03808">
    <property type="entry name" value="GT4_CapM-like"/>
    <property type="match status" value="1"/>
</dbReference>
<dbReference type="AlphaFoldDB" id="A0A5P4S899"/>
<reference evidence="3" key="1">
    <citation type="journal article" date="2019" name="Int. J. Food Microbiol.">
        <title>Developing a novel molecular serotyping system based on capsular polysaccharide synthesis gene clusters of Vibrio parahaemolyticus.</title>
        <authorList>
            <person name="Pang Y."/>
            <person name="Guo X."/>
            <person name="Tian X."/>
            <person name="Liu F."/>
            <person name="Wang L."/>
            <person name="Wu J."/>
            <person name="Zhang S."/>
            <person name="Li S."/>
            <person name="Liu B."/>
        </authorList>
    </citation>
    <scope>NUCLEOTIDE SEQUENCE</scope>
    <source>
        <strain evidence="3">G3565</strain>
    </source>
</reference>
<proteinExistence type="predicted"/>
<dbReference type="GO" id="GO:0016757">
    <property type="term" value="F:glycosyltransferase activity"/>
    <property type="evidence" value="ECO:0007669"/>
    <property type="project" value="InterPro"/>
</dbReference>
<dbReference type="PANTHER" id="PTHR12526">
    <property type="entry name" value="GLYCOSYLTRANSFERASE"/>
    <property type="match status" value="1"/>
</dbReference>
<dbReference type="EMBL" id="MK482088">
    <property type="protein sequence ID" value="QFC18175.1"/>
    <property type="molecule type" value="Genomic_DNA"/>
</dbReference>
<gene>
    <name evidence="3" type="primary">pglA</name>
</gene>
<feature type="domain" description="Glycosyl transferase family 1" evidence="1">
    <location>
        <begin position="199"/>
        <end position="352"/>
    </location>
</feature>
<keyword evidence="3" id="KW-0808">Transferase</keyword>
<dbReference type="PANTHER" id="PTHR12526:SF638">
    <property type="entry name" value="SPORE COAT PROTEIN SA"/>
    <property type="match status" value="1"/>
</dbReference>
<dbReference type="Pfam" id="PF13477">
    <property type="entry name" value="Glyco_trans_4_2"/>
    <property type="match status" value="1"/>
</dbReference>